<keyword evidence="4 7" id="KW-0133">Cell shape</keyword>
<feature type="active site" description="Nucleophile" evidence="7">
    <location>
        <position position="384"/>
    </location>
</feature>
<dbReference type="Pfam" id="PF03734">
    <property type="entry name" value="YkuD"/>
    <property type="match status" value="1"/>
</dbReference>
<feature type="domain" description="L,D-TPase catalytic" evidence="8">
    <location>
        <begin position="236"/>
        <end position="420"/>
    </location>
</feature>
<feature type="active site" description="Proton donor/acceptor" evidence="7">
    <location>
        <position position="365"/>
    </location>
</feature>
<evidence type="ECO:0000313" key="10">
    <source>
        <dbReference type="Proteomes" id="UP001487296"/>
    </source>
</evidence>
<dbReference type="PANTHER" id="PTHR41533:SF2">
    <property type="entry name" value="BLR7131 PROTEIN"/>
    <property type="match status" value="1"/>
</dbReference>
<dbReference type="PROSITE" id="PS52029">
    <property type="entry name" value="LD_TPASE"/>
    <property type="match status" value="1"/>
</dbReference>
<keyword evidence="10" id="KW-1185">Reference proteome</keyword>
<dbReference type="InterPro" id="IPR045380">
    <property type="entry name" value="LD_TPept_scaffold_dom"/>
</dbReference>
<comment type="caution">
    <text evidence="9">The sequence shown here is derived from an EMBL/GenBank/DDBJ whole genome shotgun (WGS) entry which is preliminary data.</text>
</comment>
<evidence type="ECO:0000256" key="2">
    <source>
        <dbReference type="ARBA" id="ARBA00005992"/>
    </source>
</evidence>
<sequence>MSDYDSLRVGHYVVRSHKVYAEIEQLMLADKVVCQADRFIRNYYHDKGRFVWIGRFGVDQRADSLLDHIGKVEAMGFSPKRFRVEEIAADLQRMRTLQFDGHDNQASKVLGRLEYNLTRAYLRYVVGQRFGFVNPRTVYNRLDPHDGDTIRVSYRTLYDVKTESPDNHFYQMAFQKVRSDSVGAFMDEVEPSNPLYHRLKHMLHGDSAHLYGRQLIMVNMERCRWRLSDEPYLHKRYVMVNIPSFHLVAKDEEETLTMRMVCGSLKTKTPLLVSALKRVDVNPQWIVPKSIVKSSIVHHAGSAPWFASHRYFIRERRTGKVVQVERVNRDMLLSGEYMVVQEGGAGNSLGRIIFRFDNNLSIYLHDTPNRTVFGRDERDISHGCVRLEKPFQLARFLLKEQSPEMFEKINYSINADVSVLGKDRQLLTEQQQEVLDTLNKKMLVGQVRIKPQVPVFVLYYTLYPHDGGGWDTFRDVYGFDAPIWQRISSFM</sequence>
<dbReference type="CDD" id="cd16913">
    <property type="entry name" value="YkuD_like"/>
    <property type="match status" value="1"/>
</dbReference>
<gene>
    <name evidence="9" type="ORF">AAAT34_06995</name>
</gene>
<dbReference type="Proteomes" id="UP001487296">
    <property type="component" value="Unassembled WGS sequence"/>
</dbReference>
<evidence type="ECO:0000256" key="1">
    <source>
        <dbReference type="ARBA" id="ARBA00004752"/>
    </source>
</evidence>
<comment type="pathway">
    <text evidence="1 7">Cell wall biogenesis; peptidoglycan biosynthesis.</text>
</comment>
<dbReference type="PANTHER" id="PTHR41533">
    <property type="entry name" value="L,D-TRANSPEPTIDASE HI_1667-RELATED"/>
    <property type="match status" value="1"/>
</dbReference>
<proteinExistence type="inferred from homology"/>
<comment type="similarity">
    <text evidence="2">Belongs to the YkuD family.</text>
</comment>
<dbReference type="InterPro" id="IPR052905">
    <property type="entry name" value="LD-transpeptidase_YkuD-like"/>
</dbReference>
<keyword evidence="5 7" id="KW-0573">Peptidoglycan synthesis</keyword>
<protein>
    <submittedName>
        <fullName evidence="9">L,D-transpeptidase family protein</fullName>
    </submittedName>
</protein>
<reference evidence="9 10" key="1">
    <citation type="submission" date="2024-04" db="EMBL/GenBank/DDBJ databases">
        <title>Human intestinal bacterial collection.</title>
        <authorList>
            <person name="Pauvert C."/>
            <person name="Hitch T.C.A."/>
            <person name="Clavel T."/>
        </authorList>
    </citation>
    <scope>NUCLEOTIDE SEQUENCE [LARGE SCALE GENOMIC DNA]</scope>
    <source>
        <strain evidence="9 10">CLA-AA-H145</strain>
    </source>
</reference>
<evidence type="ECO:0000256" key="3">
    <source>
        <dbReference type="ARBA" id="ARBA00022679"/>
    </source>
</evidence>
<dbReference type="SUPFAM" id="SSF141523">
    <property type="entry name" value="L,D-transpeptidase catalytic domain-like"/>
    <property type="match status" value="1"/>
</dbReference>
<dbReference type="Gene3D" id="2.40.440.10">
    <property type="entry name" value="L,D-transpeptidase catalytic domain-like"/>
    <property type="match status" value="1"/>
</dbReference>
<dbReference type="RefSeq" id="WP_252344922.1">
    <property type="nucleotide sequence ID" value="NZ_JAHKBE010000022.1"/>
</dbReference>
<dbReference type="EMBL" id="JBBNFP010000022">
    <property type="protein sequence ID" value="MEQ2486801.1"/>
    <property type="molecule type" value="Genomic_DNA"/>
</dbReference>
<name>A0ABV1FQV9_9BACT</name>
<evidence type="ECO:0000256" key="7">
    <source>
        <dbReference type="PROSITE-ProRule" id="PRU01373"/>
    </source>
</evidence>
<evidence type="ECO:0000256" key="6">
    <source>
        <dbReference type="ARBA" id="ARBA00023316"/>
    </source>
</evidence>
<evidence type="ECO:0000256" key="5">
    <source>
        <dbReference type="ARBA" id="ARBA00022984"/>
    </source>
</evidence>
<accession>A0ABV1FQV9</accession>
<dbReference type="Pfam" id="PF20142">
    <property type="entry name" value="Scaffold"/>
    <property type="match status" value="1"/>
</dbReference>
<dbReference type="InterPro" id="IPR038063">
    <property type="entry name" value="Transpep_catalytic_dom"/>
</dbReference>
<evidence type="ECO:0000313" key="9">
    <source>
        <dbReference type="EMBL" id="MEQ2486801.1"/>
    </source>
</evidence>
<evidence type="ECO:0000259" key="8">
    <source>
        <dbReference type="PROSITE" id="PS52029"/>
    </source>
</evidence>
<organism evidence="9 10">
    <name type="scientific">Hallella faecis</name>
    <dbReference type="NCBI Taxonomy" id="2841596"/>
    <lineage>
        <taxon>Bacteria</taxon>
        <taxon>Pseudomonadati</taxon>
        <taxon>Bacteroidota</taxon>
        <taxon>Bacteroidia</taxon>
        <taxon>Bacteroidales</taxon>
        <taxon>Prevotellaceae</taxon>
        <taxon>Hallella</taxon>
    </lineage>
</organism>
<dbReference type="InterPro" id="IPR005490">
    <property type="entry name" value="LD_TPept_cat_dom"/>
</dbReference>
<keyword evidence="6 7" id="KW-0961">Cell wall biogenesis/degradation</keyword>
<keyword evidence="3" id="KW-0808">Transferase</keyword>
<evidence type="ECO:0000256" key="4">
    <source>
        <dbReference type="ARBA" id="ARBA00022960"/>
    </source>
</evidence>